<dbReference type="Gene3D" id="1.10.10.10">
    <property type="entry name" value="Winged helix-like DNA-binding domain superfamily/Winged helix DNA-binding domain"/>
    <property type="match status" value="1"/>
</dbReference>
<dbReference type="EMBL" id="CP003219">
    <property type="protein sequence ID" value="AEW95319.1"/>
    <property type="molecule type" value="Genomic_DNA"/>
</dbReference>
<evidence type="ECO:0000313" key="7">
    <source>
        <dbReference type="Proteomes" id="UP000007842"/>
    </source>
</evidence>
<accession>G8WS79</accession>
<dbReference type="SUPFAM" id="SSF51206">
    <property type="entry name" value="cAMP-binding domain-like"/>
    <property type="match status" value="1"/>
</dbReference>
<dbReference type="eggNOG" id="COG0664">
    <property type="taxonomic scope" value="Bacteria"/>
</dbReference>
<dbReference type="PROSITE" id="PS51063">
    <property type="entry name" value="HTH_CRP_2"/>
    <property type="match status" value="1"/>
</dbReference>
<dbReference type="Gene3D" id="2.60.120.10">
    <property type="entry name" value="Jelly Rolls"/>
    <property type="match status" value="1"/>
</dbReference>
<dbReference type="InterPro" id="IPR000595">
    <property type="entry name" value="cNMP-bd_dom"/>
</dbReference>
<dbReference type="PANTHER" id="PTHR24567:SF74">
    <property type="entry name" value="HTH-TYPE TRANSCRIPTIONAL REGULATOR ARCR"/>
    <property type="match status" value="1"/>
</dbReference>
<dbReference type="GO" id="GO:0003677">
    <property type="term" value="F:DNA binding"/>
    <property type="evidence" value="ECO:0007669"/>
    <property type="project" value="UniProtKB-KW"/>
</dbReference>
<dbReference type="InterPro" id="IPR036390">
    <property type="entry name" value="WH_DNA-bd_sf"/>
</dbReference>
<dbReference type="KEGG" id="scy:SCATT_29480"/>
<dbReference type="PROSITE" id="PS50042">
    <property type="entry name" value="CNMP_BINDING_3"/>
    <property type="match status" value="1"/>
</dbReference>
<keyword evidence="2" id="KW-0238">DNA-binding</keyword>
<dbReference type="GO" id="GO:0005829">
    <property type="term" value="C:cytosol"/>
    <property type="evidence" value="ECO:0007669"/>
    <property type="project" value="TreeGrafter"/>
</dbReference>
<dbReference type="InterPro" id="IPR018488">
    <property type="entry name" value="cNMP-bd_CS"/>
</dbReference>
<feature type="domain" description="HTH crp-type" evidence="5">
    <location>
        <begin position="131"/>
        <end position="204"/>
    </location>
</feature>
<dbReference type="KEGG" id="sct:SCAT_2956"/>
<dbReference type="CDD" id="cd00038">
    <property type="entry name" value="CAP_ED"/>
    <property type="match status" value="1"/>
</dbReference>
<dbReference type="InterPro" id="IPR018490">
    <property type="entry name" value="cNMP-bd_dom_sf"/>
</dbReference>
<dbReference type="SUPFAM" id="SSF46785">
    <property type="entry name" value="Winged helix' DNA-binding domain"/>
    <property type="match status" value="1"/>
</dbReference>
<keyword evidence="3" id="KW-0804">Transcription</keyword>
<dbReference type="Pfam" id="PF00027">
    <property type="entry name" value="cNMP_binding"/>
    <property type="match status" value="1"/>
</dbReference>
<evidence type="ECO:0000256" key="2">
    <source>
        <dbReference type="ARBA" id="ARBA00023125"/>
    </source>
</evidence>
<dbReference type="InterPro" id="IPR050397">
    <property type="entry name" value="Env_Response_Regulators"/>
</dbReference>
<evidence type="ECO:0000256" key="1">
    <source>
        <dbReference type="ARBA" id="ARBA00023015"/>
    </source>
</evidence>
<dbReference type="SMART" id="SM00100">
    <property type="entry name" value="cNMP"/>
    <property type="match status" value="1"/>
</dbReference>
<dbReference type="OrthoDB" id="41390at2"/>
<dbReference type="InterPro" id="IPR012318">
    <property type="entry name" value="HTH_CRP"/>
</dbReference>
<dbReference type="Proteomes" id="UP000007842">
    <property type="component" value="Chromosome"/>
</dbReference>
<dbReference type="PROSITE" id="PS00889">
    <property type="entry name" value="CNMP_BINDING_2"/>
    <property type="match status" value="1"/>
</dbReference>
<organism evidence="6 7">
    <name type="scientific">Streptantibioticus cattleyicolor (strain ATCC 35852 / DSM 46488 / JCM 4925 / NBRC 14057 / NRRL 8057)</name>
    <name type="common">Streptomyces cattleya</name>
    <dbReference type="NCBI Taxonomy" id="1003195"/>
    <lineage>
        <taxon>Bacteria</taxon>
        <taxon>Bacillati</taxon>
        <taxon>Actinomycetota</taxon>
        <taxon>Actinomycetes</taxon>
        <taxon>Kitasatosporales</taxon>
        <taxon>Streptomycetaceae</taxon>
        <taxon>Streptantibioticus</taxon>
    </lineage>
</organism>
<dbReference type="AlphaFoldDB" id="F8JQ53"/>
<dbReference type="GO" id="GO:0003700">
    <property type="term" value="F:DNA-binding transcription factor activity"/>
    <property type="evidence" value="ECO:0007669"/>
    <property type="project" value="TreeGrafter"/>
</dbReference>
<accession>F8JQ53</accession>
<dbReference type="InterPro" id="IPR036388">
    <property type="entry name" value="WH-like_DNA-bd_sf"/>
</dbReference>
<evidence type="ECO:0000259" key="5">
    <source>
        <dbReference type="PROSITE" id="PS51063"/>
    </source>
</evidence>
<proteinExistence type="predicted"/>
<reference evidence="7" key="1">
    <citation type="submission" date="2011-12" db="EMBL/GenBank/DDBJ databases">
        <title>Complete genome sequence of Streptomyces cattleya strain DSM 46488.</title>
        <authorList>
            <person name="Ou H.-Y."/>
            <person name="Li P."/>
            <person name="Zhao C."/>
            <person name="O'Hagan D."/>
            <person name="Deng Z."/>
        </authorList>
    </citation>
    <scope>NUCLEOTIDE SEQUENCE [LARGE SCALE GENOMIC DNA]</scope>
    <source>
        <strain evidence="7">ATCC 35852 / DSM 46488 / JCM 4925 / NBRC 14057 / NRRL 8057</strain>
    </source>
</reference>
<evidence type="ECO:0000256" key="3">
    <source>
        <dbReference type="ARBA" id="ARBA00023163"/>
    </source>
</evidence>
<protein>
    <submittedName>
        <fullName evidence="6">Transcriptional regulator</fullName>
    </submittedName>
</protein>
<feature type="domain" description="Cyclic nucleotide-binding" evidence="4">
    <location>
        <begin position="12"/>
        <end position="104"/>
    </location>
</feature>
<dbReference type="PANTHER" id="PTHR24567">
    <property type="entry name" value="CRP FAMILY TRANSCRIPTIONAL REGULATORY PROTEIN"/>
    <property type="match status" value="1"/>
</dbReference>
<dbReference type="STRING" id="1003195.SCATT_29480"/>
<dbReference type="InterPro" id="IPR014710">
    <property type="entry name" value="RmlC-like_jellyroll"/>
</dbReference>
<name>F8JQ53_STREN</name>
<evidence type="ECO:0000259" key="4">
    <source>
        <dbReference type="PROSITE" id="PS50042"/>
    </source>
</evidence>
<gene>
    <name evidence="6" type="ordered locus">SCATT_29480</name>
</gene>
<sequence>MRRLVGDAVWTAMLAHTYERRHPAGITLLRQGQPGTHVLVLRGGVAKVIRHERDGGLTLLAFRGPGELLGEVAVLDDGVRSASVRTISHCSVGVMSKADFLRFVTEHSLFPVLVRYALTKLRESDLARGGGDVPTRLAAALAYLADICEPSTPSPGQPLELALTRDELAQYLATSRNTITAALCQLEPFQVRAGRKRIVIEDLPALRRAAADHRNAL</sequence>
<dbReference type="HOGENOM" id="CLU_075053_3_0_11"/>
<keyword evidence="7" id="KW-1185">Reference proteome</keyword>
<keyword evidence="1" id="KW-0805">Transcription regulation</keyword>
<evidence type="ECO:0000313" key="6">
    <source>
        <dbReference type="EMBL" id="AEW95319.1"/>
    </source>
</evidence>
<dbReference type="Pfam" id="PF13545">
    <property type="entry name" value="HTH_Crp_2"/>
    <property type="match status" value="1"/>
</dbReference>
<dbReference type="PATRIC" id="fig|1003195.11.peg.4437"/>